<feature type="modified residue" description="FMN phosphoryl threonine" evidence="6">
    <location>
        <position position="151"/>
    </location>
</feature>
<dbReference type="AlphaFoldDB" id="A0A8A0RHJ9"/>
<keyword evidence="4 6" id="KW-0288">FMN</keyword>
<dbReference type="InterPro" id="IPR007329">
    <property type="entry name" value="FMN-bd"/>
</dbReference>
<protein>
    <recommendedName>
        <fullName evidence="6">Ion-translocating oxidoreductase complex subunit G</fullName>
        <ecNumber evidence="6">7.-.-.-</ecNumber>
    </recommendedName>
    <alternativeName>
        <fullName evidence="6">Rnf electron transport complex subunit G</fullName>
    </alternativeName>
</protein>
<keyword evidence="6" id="KW-1003">Cell membrane</keyword>
<dbReference type="PANTHER" id="PTHR36118:SF1">
    <property type="entry name" value="ION-TRANSLOCATING OXIDOREDUCTASE COMPLEX SUBUNIT G"/>
    <property type="match status" value="1"/>
</dbReference>
<evidence type="ECO:0000256" key="4">
    <source>
        <dbReference type="ARBA" id="ARBA00022643"/>
    </source>
</evidence>
<dbReference type="PIRSF" id="PIRSF006091">
    <property type="entry name" value="E_trnsport_RnfG"/>
    <property type="match status" value="1"/>
</dbReference>
<evidence type="ECO:0000259" key="7">
    <source>
        <dbReference type="SMART" id="SM00900"/>
    </source>
</evidence>
<dbReference type="KEGG" id="kme:H0A61_00021"/>
<dbReference type="Pfam" id="PF04205">
    <property type="entry name" value="FMN_bind"/>
    <property type="match status" value="1"/>
</dbReference>
<feature type="domain" description="FMN-binding" evidence="7">
    <location>
        <begin position="85"/>
        <end position="168"/>
    </location>
</feature>
<proteinExistence type="inferred from homology"/>
<organism evidence="8 9">
    <name type="scientific">Koleobacter methoxysyntrophicus</name>
    <dbReference type="NCBI Taxonomy" id="2751313"/>
    <lineage>
        <taxon>Bacteria</taxon>
        <taxon>Bacillati</taxon>
        <taxon>Bacillota</taxon>
        <taxon>Clostridia</taxon>
        <taxon>Koleobacterales</taxon>
        <taxon>Koleobacteraceae</taxon>
        <taxon>Koleobacter</taxon>
    </lineage>
</organism>
<dbReference type="GO" id="GO:0005886">
    <property type="term" value="C:plasma membrane"/>
    <property type="evidence" value="ECO:0007669"/>
    <property type="project" value="UniProtKB-SubCell"/>
</dbReference>
<dbReference type="HAMAP" id="MF_00479">
    <property type="entry name" value="RsxG_RnfG"/>
    <property type="match status" value="1"/>
</dbReference>
<dbReference type="GO" id="GO:0009055">
    <property type="term" value="F:electron transfer activity"/>
    <property type="evidence" value="ECO:0007669"/>
    <property type="project" value="InterPro"/>
</dbReference>
<reference evidence="8" key="1">
    <citation type="submission" date="2020-07" db="EMBL/GenBank/DDBJ databases">
        <title>Koleobacter methoxysyntrophicus gen. nov., sp. nov., a novel anaerobic bacterium isolated from deep subsurface oil field and proposal of Koleobacterales ord. nov. in the phylum Firmicutes.</title>
        <authorList>
            <person name="Sakamoto S."/>
            <person name="Tamaki H."/>
        </authorList>
    </citation>
    <scope>NUCLEOTIDE SEQUENCE</scope>
    <source>
        <strain evidence="8">NRmbB1</strain>
    </source>
</reference>
<name>A0A8A0RHJ9_9FIRM</name>
<keyword evidence="1 6" id="KW-0813">Transport</keyword>
<dbReference type="EC" id="7.-.-.-" evidence="6"/>
<dbReference type="GO" id="GO:0010181">
    <property type="term" value="F:FMN binding"/>
    <property type="evidence" value="ECO:0007669"/>
    <property type="project" value="InterPro"/>
</dbReference>
<dbReference type="RefSeq" id="WP_206707964.1">
    <property type="nucleotide sequence ID" value="NZ_CP059066.1"/>
</dbReference>
<keyword evidence="2 6" id="KW-0597">Phosphoprotein</keyword>
<dbReference type="PANTHER" id="PTHR36118">
    <property type="entry name" value="ION-TRANSLOCATING OXIDOREDUCTASE COMPLEX SUBUNIT G"/>
    <property type="match status" value="1"/>
</dbReference>
<comment type="similarity">
    <text evidence="6">Belongs to the RnfG family.</text>
</comment>
<evidence type="ECO:0000256" key="1">
    <source>
        <dbReference type="ARBA" id="ARBA00022448"/>
    </source>
</evidence>
<evidence type="ECO:0000256" key="2">
    <source>
        <dbReference type="ARBA" id="ARBA00022553"/>
    </source>
</evidence>
<keyword evidence="6" id="KW-1133">Transmembrane helix</keyword>
<evidence type="ECO:0000256" key="6">
    <source>
        <dbReference type="HAMAP-Rule" id="MF_00479"/>
    </source>
</evidence>
<keyword evidence="3 6" id="KW-0285">Flavoprotein</keyword>
<dbReference type="InterPro" id="IPR010209">
    <property type="entry name" value="Ion_transpt_RnfG/RsxG"/>
</dbReference>
<dbReference type="EMBL" id="CP059066">
    <property type="protein sequence ID" value="QSQ07705.1"/>
    <property type="molecule type" value="Genomic_DNA"/>
</dbReference>
<sequence>MNSIGRMIITLVIVSMISGLVLAFTFDAVYPRILANQEEKFYSALKELFPESEEFEEIKEGETTYYRAIKDGQELGVAGSFIQGGFNGDINFVLGVDTSGKVTGVKILNHLETPGLGARITEDFFIGQFKGKKVDDPFILGEDIDGISGATISSSSITSGIRFAAKKLGSITNGLR</sequence>
<dbReference type="Proteomes" id="UP000662904">
    <property type="component" value="Chromosome"/>
</dbReference>
<gene>
    <name evidence="8" type="primary">rnfG_1</name>
    <name evidence="6" type="synonym">rnfG</name>
    <name evidence="8" type="ORF">H0A61_00021</name>
</gene>
<keyword evidence="6" id="KW-0472">Membrane</keyword>
<evidence type="ECO:0000313" key="9">
    <source>
        <dbReference type="Proteomes" id="UP000662904"/>
    </source>
</evidence>
<keyword evidence="6" id="KW-0812">Transmembrane</keyword>
<comment type="cofactor">
    <cofactor evidence="6">
        <name>FMN</name>
        <dbReference type="ChEBI" id="CHEBI:58210"/>
    </cofactor>
</comment>
<dbReference type="GO" id="GO:0022900">
    <property type="term" value="P:electron transport chain"/>
    <property type="evidence" value="ECO:0007669"/>
    <property type="project" value="UniProtKB-UniRule"/>
</dbReference>
<dbReference type="NCBIfam" id="TIGR01947">
    <property type="entry name" value="rnfG"/>
    <property type="match status" value="1"/>
</dbReference>
<dbReference type="SMART" id="SM00900">
    <property type="entry name" value="FMN_bind"/>
    <property type="match status" value="1"/>
</dbReference>
<comment type="subcellular location">
    <subcellularLocation>
        <location evidence="6">Cell membrane</location>
        <topology evidence="6">Single-pass membrane protein</topology>
    </subcellularLocation>
</comment>
<evidence type="ECO:0000313" key="8">
    <source>
        <dbReference type="EMBL" id="QSQ07705.1"/>
    </source>
</evidence>
<keyword evidence="9" id="KW-1185">Reference proteome</keyword>
<keyword evidence="6" id="KW-1278">Translocase</keyword>
<comment type="function">
    <text evidence="6">Part of a membrane-bound complex that couples electron transfer with translocation of ions across the membrane.</text>
</comment>
<keyword evidence="5 6" id="KW-0249">Electron transport</keyword>
<evidence type="ECO:0000256" key="5">
    <source>
        <dbReference type="ARBA" id="ARBA00022982"/>
    </source>
</evidence>
<evidence type="ECO:0000256" key="3">
    <source>
        <dbReference type="ARBA" id="ARBA00022630"/>
    </source>
</evidence>
<accession>A0A8A0RHJ9</accession>
<comment type="subunit">
    <text evidence="6">The complex is composed of six subunits: RnfA, RnfB, RnfC, RnfD, RnfE and RnfG.</text>
</comment>